<comment type="caution">
    <text evidence="12">The sequence shown here is derived from an EMBL/GenBank/DDBJ whole genome shotgun (WGS) entry which is preliminary data.</text>
</comment>
<dbReference type="RefSeq" id="WP_289828392.1">
    <property type="nucleotide sequence ID" value="NZ_JAUEDK010000003.1"/>
</dbReference>
<feature type="transmembrane region" description="Helical" evidence="10">
    <location>
        <begin position="763"/>
        <end position="783"/>
    </location>
</feature>
<dbReference type="InterPro" id="IPR017969">
    <property type="entry name" value="Heavy-metal-associated_CS"/>
</dbReference>
<dbReference type="SFLD" id="SFLDF00027">
    <property type="entry name" value="p-type_atpase"/>
    <property type="match status" value="1"/>
</dbReference>
<dbReference type="Gene3D" id="3.30.70.100">
    <property type="match status" value="2"/>
</dbReference>
<feature type="transmembrane region" description="Helical" evidence="10">
    <location>
        <begin position="191"/>
        <end position="209"/>
    </location>
</feature>
<dbReference type="PROSITE" id="PS01229">
    <property type="entry name" value="COF_2"/>
    <property type="match status" value="1"/>
</dbReference>
<feature type="transmembrane region" description="Helical" evidence="10">
    <location>
        <begin position="432"/>
        <end position="461"/>
    </location>
</feature>
<dbReference type="Gene3D" id="3.40.50.1000">
    <property type="entry name" value="HAD superfamily/HAD-like"/>
    <property type="match status" value="1"/>
</dbReference>
<dbReference type="PRINTS" id="PR00119">
    <property type="entry name" value="CATATPASE"/>
</dbReference>
<keyword evidence="10" id="KW-1003">Cell membrane</keyword>
<dbReference type="InterPro" id="IPR027256">
    <property type="entry name" value="P-typ_ATPase_IB"/>
</dbReference>
<evidence type="ECO:0000313" key="13">
    <source>
        <dbReference type="Proteomes" id="UP001168540"/>
    </source>
</evidence>
<dbReference type="InterPro" id="IPR059000">
    <property type="entry name" value="ATPase_P-type_domA"/>
</dbReference>
<dbReference type="SFLD" id="SFLDG00002">
    <property type="entry name" value="C1.7:_P-type_atpase_like"/>
    <property type="match status" value="1"/>
</dbReference>
<dbReference type="SUPFAM" id="SSF56784">
    <property type="entry name" value="HAD-like"/>
    <property type="match status" value="1"/>
</dbReference>
<protein>
    <submittedName>
        <fullName evidence="12">Heavy metal translocating P-type ATPase</fullName>
    </submittedName>
</protein>
<dbReference type="PRINTS" id="PR00943">
    <property type="entry name" value="CUATPASE"/>
</dbReference>
<keyword evidence="3 10" id="KW-0812">Transmembrane</keyword>
<keyword evidence="7" id="KW-1278">Translocase</keyword>
<accession>A0ABT7XJ80</accession>
<dbReference type="InterPro" id="IPR001757">
    <property type="entry name" value="P_typ_ATPase"/>
</dbReference>
<feature type="transmembrane region" description="Helical" evidence="10">
    <location>
        <begin position="406"/>
        <end position="426"/>
    </location>
</feature>
<dbReference type="SUPFAM" id="SSF81653">
    <property type="entry name" value="Calcium ATPase, transduction domain A"/>
    <property type="match status" value="1"/>
</dbReference>
<dbReference type="InterPro" id="IPR036412">
    <property type="entry name" value="HAD-like_sf"/>
</dbReference>
<dbReference type="NCBIfam" id="TIGR01494">
    <property type="entry name" value="ATPase_P-type"/>
    <property type="match status" value="1"/>
</dbReference>
<dbReference type="Proteomes" id="UP001168540">
    <property type="component" value="Unassembled WGS sequence"/>
</dbReference>
<comment type="similarity">
    <text evidence="2 10">Belongs to the cation transport ATPase (P-type) (TC 3.A.3) family. Type IB subfamily.</text>
</comment>
<feature type="transmembrane region" description="Helical" evidence="10">
    <location>
        <begin position="160"/>
        <end position="185"/>
    </location>
</feature>
<evidence type="ECO:0000256" key="10">
    <source>
        <dbReference type="RuleBase" id="RU362081"/>
    </source>
</evidence>
<dbReference type="PROSITE" id="PS01047">
    <property type="entry name" value="HMA_1"/>
    <property type="match status" value="2"/>
</dbReference>
<proteinExistence type="inferred from homology"/>
<evidence type="ECO:0000256" key="1">
    <source>
        <dbReference type="ARBA" id="ARBA00004127"/>
    </source>
</evidence>
<evidence type="ECO:0000256" key="4">
    <source>
        <dbReference type="ARBA" id="ARBA00022723"/>
    </source>
</evidence>
<dbReference type="Pfam" id="PF00403">
    <property type="entry name" value="HMA"/>
    <property type="match status" value="2"/>
</dbReference>
<dbReference type="PROSITE" id="PS50846">
    <property type="entry name" value="HMA_2"/>
    <property type="match status" value="2"/>
</dbReference>
<dbReference type="SUPFAM" id="SSF81665">
    <property type="entry name" value="Calcium ATPase, transmembrane domain M"/>
    <property type="match status" value="1"/>
</dbReference>
<keyword evidence="13" id="KW-1185">Reference proteome</keyword>
<keyword evidence="4 10" id="KW-0479">Metal-binding</keyword>
<evidence type="ECO:0000256" key="7">
    <source>
        <dbReference type="ARBA" id="ARBA00022967"/>
    </source>
</evidence>
<dbReference type="PANTHER" id="PTHR43520:SF8">
    <property type="entry name" value="P-TYPE CU(+) TRANSPORTER"/>
    <property type="match status" value="1"/>
</dbReference>
<dbReference type="PROSITE" id="PS00154">
    <property type="entry name" value="ATPASE_E1_E2"/>
    <property type="match status" value="1"/>
</dbReference>
<feature type="transmembrane region" description="Helical" evidence="10">
    <location>
        <begin position="740"/>
        <end position="757"/>
    </location>
</feature>
<organism evidence="12 13">
    <name type="scientific">Crenobacter oryzisoli</name>
    <dbReference type="NCBI Taxonomy" id="3056844"/>
    <lineage>
        <taxon>Bacteria</taxon>
        <taxon>Pseudomonadati</taxon>
        <taxon>Pseudomonadota</taxon>
        <taxon>Betaproteobacteria</taxon>
        <taxon>Neisseriales</taxon>
        <taxon>Neisseriaceae</taxon>
        <taxon>Crenobacter</taxon>
    </lineage>
</organism>
<dbReference type="InterPro" id="IPR023214">
    <property type="entry name" value="HAD_sf"/>
</dbReference>
<keyword evidence="8 10" id="KW-1133">Transmembrane helix</keyword>
<dbReference type="Gene3D" id="3.40.1110.10">
    <property type="entry name" value="Calcium-transporting ATPase, cytoplasmic domain N"/>
    <property type="match status" value="1"/>
</dbReference>
<dbReference type="EMBL" id="JAUEDK010000003">
    <property type="protein sequence ID" value="MDN0073847.1"/>
    <property type="molecule type" value="Genomic_DNA"/>
</dbReference>
<feature type="transmembrane region" description="Helical" evidence="10">
    <location>
        <begin position="221"/>
        <end position="243"/>
    </location>
</feature>
<dbReference type="Pfam" id="PF00122">
    <property type="entry name" value="E1-E2_ATPase"/>
    <property type="match status" value="1"/>
</dbReference>
<gene>
    <name evidence="12" type="ORF">QU481_02940</name>
</gene>
<evidence type="ECO:0000256" key="5">
    <source>
        <dbReference type="ARBA" id="ARBA00022741"/>
    </source>
</evidence>
<keyword evidence="6 10" id="KW-0067">ATP-binding</keyword>
<dbReference type="InterPro" id="IPR006121">
    <property type="entry name" value="HMA_dom"/>
</dbReference>
<dbReference type="Pfam" id="PF00702">
    <property type="entry name" value="Hydrolase"/>
    <property type="match status" value="1"/>
</dbReference>
<dbReference type="SFLD" id="SFLDS00003">
    <property type="entry name" value="Haloacid_Dehalogenase"/>
    <property type="match status" value="1"/>
</dbReference>
<dbReference type="NCBIfam" id="TIGR01511">
    <property type="entry name" value="ATPase-IB1_Cu"/>
    <property type="match status" value="1"/>
</dbReference>
<dbReference type="Gene3D" id="2.70.150.10">
    <property type="entry name" value="Calcium-transporting ATPase, cytoplasmic transduction domain A"/>
    <property type="match status" value="1"/>
</dbReference>
<dbReference type="InterPro" id="IPR023298">
    <property type="entry name" value="ATPase_P-typ_TM_dom_sf"/>
</dbReference>
<feature type="domain" description="HMA" evidence="11">
    <location>
        <begin position="4"/>
        <end position="69"/>
    </location>
</feature>
<feature type="domain" description="HMA" evidence="11">
    <location>
        <begin position="71"/>
        <end position="137"/>
    </location>
</feature>
<evidence type="ECO:0000256" key="9">
    <source>
        <dbReference type="ARBA" id="ARBA00023136"/>
    </source>
</evidence>
<dbReference type="InterPro" id="IPR023299">
    <property type="entry name" value="ATPase_P-typ_cyto_dom_N"/>
</dbReference>
<comment type="subcellular location">
    <subcellularLocation>
        <location evidence="10">Cell membrane</location>
    </subcellularLocation>
    <subcellularLocation>
        <location evidence="1">Endomembrane system</location>
        <topology evidence="1">Multi-pass membrane protein</topology>
    </subcellularLocation>
</comment>
<feature type="transmembrane region" description="Helical" evidence="10">
    <location>
        <begin position="249"/>
        <end position="266"/>
    </location>
</feature>
<evidence type="ECO:0000256" key="8">
    <source>
        <dbReference type="ARBA" id="ARBA00022989"/>
    </source>
</evidence>
<keyword evidence="9 10" id="KW-0472">Membrane</keyword>
<sequence>MSTRTLTLPITGMTCAACAVRLEKVLNRQPGVTANVNFASESARLDYDPAATAVPALVAVVEGAGFAVPAQHRTLDIEGMTCAACATRIEKVLNRLPGVGVASVNFANETASVTAPVGVVTDAELLAAVERAGYKATLQTAATEMTLTERHAAAYRRERLWFLASLVLTLPFLVEMVAMFVGNHALMLPRYWQLALATPVQFVAGWRFYRGAWLALKGGGANMDVLVALGTSMAYLFSAVVVLAGWQGLHVYFEASAAVITLVLLGKLMEARAKGKTSGAIEALLRLAPKTARVERGGELVELPLTEIRVGDIVLVRHGEHIAVDGRVLDGRADIDESLLTGESMPVAKAVGDMVYAGTRNLDGMLRLTARGVGETTLLADIVRRVAEAQGSKAPIARLADRISGIFVPVVVGIALVTLLATGLVTGDWVRALLNAVAVLVIACPCALGLATPTAVMVGVGNGARRGILFRNAAALESAGRIDTLVVDKTGTLTEGKPSVVETWLAPGRSEAELLRLAASVEAGSEHPLARAVLTAAQRQGIALAPVESFIAEVGAGVSARLPGVGTVRVGTPEWVSSETLPDAAQALYRGGHSVIGVGVDGALVGLLALADSLRPTSVAAVTTLATLGIEVIMLTGDKQATAQAIAREAGIRSFRAEVKPQDKADEVKSLAERGRRVAMVGDGVNDAPALAAAEVGFAMGAGSDVAIETADVTLMHGDLLHVADAIRLSRTTLGKIRQNLFFAFVYNTLGIPLAAFGLLNPVIAGAAMAMSSVSVVSNSLLLRRWR</sequence>
<dbReference type="NCBIfam" id="TIGR01525">
    <property type="entry name" value="ATPase-IB_hvy"/>
    <property type="match status" value="1"/>
</dbReference>
<dbReference type="CDD" id="cd02094">
    <property type="entry name" value="P-type_ATPase_Cu-like"/>
    <property type="match status" value="1"/>
</dbReference>
<dbReference type="InterPro" id="IPR036163">
    <property type="entry name" value="HMA_dom_sf"/>
</dbReference>
<dbReference type="InterPro" id="IPR018303">
    <property type="entry name" value="ATPase_P-typ_P_site"/>
</dbReference>
<evidence type="ECO:0000256" key="2">
    <source>
        <dbReference type="ARBA" id="ARBA00006024"/>
    </source>
</evidence>
<evidence type="ECO:0000313" key="12">
    <source>
        <dbReference type="EMBL" id="MDN0073847.1"/>
    </source>
</evidence>
<name>A0ABT7XJ80_9NEIS</name>
<keyword evidence="5 10" id="KW-0547">Nucleotide-binding</keyword>
<reference evidence="12" key="1">
    <citation type="submission" date="2023-06" db="EMBL/GenBank/DDBJ databases">
        <authorList>
            <person name="Zhang S."/>
        </authorList>
    </citation>
    <scope>NUCLEOTIDE SEQUENCE</scope>
    <source>
        <strain evidence="12">SG2303</strain>
    </source>
</reference>
<evidence type="ECO:0000256" key="6">
    <source>
        <dbReference type="ARBA" id="ARBA00022840"/>
    </source>
</evidence>
<dbReference type="SUPFAM" id="SSF55008">
    <property type="entry name" value="HMA, heavy metal-associated domain"/>
    <property type="match status" value="2"/>
</dbReference>
<dbReference type="InterPro" id="IPR008250">
    <property type="entry name" value="ATPase_P-typ_transduc_dom_A_sf"/>
</dbReference>
<evidence type="ECO:0000256" key="3">
    <source>
        <dbReference type="ARBA" id="ARBA00022692"/>
    </source>
</evidence>
<dbReference type="PANTHER" id="PTHR43520">
    <property type="entry name" value="ATP7, ISOFORM B"/>
    <property type="match status" value="1"/>
</dbReference>
<dbReference type="CDD" id="cd00371">
    <property type="entry name" value="HMA"/>
    <property type="match status" value="2"/>
</dbReference>
<evidence type="ECO:0000259" key="11">
    <source>
        <dbReference type="PROSITE" id="PS50846"/>
    </source>
</evidence>
<dbReference type="InterPro" id="IPR044492">
    <property type="entry name" value="P_typ_ATPase_HD_dom"/>
</dbReference>